<feature type="transmembrane region" description="Helical" evidence="2">
    <location>
        <begin position="183"/>
        <end position="203"/>
    </location>
</feature>
<reference evidence="4" key="1">
    <citation type="submission" date="2020-12" db="EMBL/GenBank/DDBJ databases">
        <title>Vagococcus allomyrinae sp. nov. and Enterococcus lavae sp. nov., isolated from the larvae of Allomyrina dichotoma.</title>
        <authorList>
            <person name="Lee S.D."/>
        </authorList>
    </citation>
    <scope>NUCLEOTIDE SEQUENCE</scope>
    <source>
        <strain evidence="4">BWB3-3</strain>
    </source>
</reference>
<keyword evidence="1" id="KW-0238">DNA-binding</keyword>
<feature type="transmembrane region" description="Helical" evidence="2">
    <location>
        <begin position="116"/>
        <end position="134"/>
    </location>
</feature>
<evidence type="ECO:0000259" key="3">
    <source>
        <dbReference type="PROSITE" id="PS50943"/>
    </source>
</evidence>
<dbReference type="EMBL" id="JAEEGA010000021">
    <property type="protein sequence ID" value="MBP1044010.1"/>
    <property type="molecule type" value="Genomic_DNA"/>
</dbReference>
<keyword evidence="2" id="KW-1133">Transmembrane helix</keyword>
<keyword evidence="5" id="KW-1185">Reference proteome</keyword>
<evidence type="ECO:0000313" key="4">
    <source>
        <dbReference type="EMBL" id="MBP1044010.1"/>
    </source>
</evidence>
<accession>A0A940SX69</accession>
<dbReference type="Gene3D" id="1.10.260.40">
    <property type="entry name" value="lambda repressor-like DNA-binding domains"/>
    <property type="match status" value="1"/>
</dbReference>
<dbReference type="PANTHER" id="PTHR46558">
    <property type="entry name" value="TRACRIPTIONAL REGULATORY PROTEIN-RELATED-RELATED"/>
    <property type="match status" value="1"/>
</dbReference>
<dbReference type="Proteomes" id="UP000674938">
    <property type="component" value="Unassembled WGS sequence"/>
</dbReference>
<dbReference type="GO" id="GO:0003677">
    <property type="term" value="F:DNA binding"/>
    <property type="evidence" value="ECO:0007669"/>
    <property type="project" value="UniProtKB-KW"/>
</dbReference>
<feature type="transmembrane region" description="Helical" evidence="2">
    <location>
        <begin position="155"/>
        <end position="177"/>
    </location>
</feature>
<keyword evidence="2" id="KW-0472">Membrane</keyword>
<dbReference type="SMART" id="SM00530">
    <property type="entry name" value="HTH_XRE"/>
    <property type="match status" value="1"/>
</dbReference>
<evidence type="ECO:0000313" key="5">
    <source>
        <dbReference type="Proteomes" id="UP000674938"/>
    </source>
</evidence>
<organism evidence="4 5">
    <name type="scientific">Vagococcus allomyrinae</name>
    <dbReference type="NCBI Taxonomy" id="2794353"/>
    <lineage>
        <taxon>Bacteria</taxon>
        <taxon>Bacillati</taxon>
        <taxon>Bacillota</taxon>
        <taxon>Bacilli</taxon>
        <taxon>Lactobacillales</taxon>
        <taxon>Enterococcaceae</taxon>
        <taxon>Vagococcus</taxon>
    </lineage>
</organism>
<gene>
    <name evidence="4" type="ORF">I6N95_23655</name>
</gene>
<dbReference type="Pfam" id="PF01381">
    <property type="entry name" value="HTH_3"/>
    <property type="match status" value="1"/>
</dbReference>
<feature type="domain" description="HTH cro/C1-type" evidence="3">
    <location>
        <begin position="7"/>
        <end position="61"/>
    </location>
</feature>
<dbReference type="AlphaFoldDB" id="A0A940SX69"/>
<keyword evidence="2" id="KW-0812">Transmembrane</keyword>
<proteinExistence type="predicted"/>
<sequence length="212" mass="23756">MKFGEQLKHERNKLNLTQEAVAIDLFVSRQTISSWETGRTYPDIDSLIALSNLYQISLDRLLKEDNGMVEDIRRKTELKESKVVLGASGVVNLLLFLVVMLNLLEVKGFKIERNTSLLIMFIMLGNLFITVYAKNKYLQYSIKKPTNFQQMVKKGLLPGAVVLGVCLLVISRVSAIVPKEEASHVLGLGTGVVAGGVLAWCIIKLMDRYNQK</sequence>
<evidence type="ECO:0000256" key="2">
    <source>
        <dbReference type="SAM" id="Phobius"/>
    </source>
</evidence>
<dbReference type="InterPro" id="IPR001387">
    <property type="entry name" value="Cro/C1-type_HTH"/>
</dbReference>
<dbReference type="PROSITE" id="PS50943">
    <property type="entry name" value="HTH_CROC1"/>
    <property type="match status" value="1"/>
</dbReference>
<dbReference type="PANTHER" id="PTHR46558:SF15">
    <property type="entry name" value="HELIX-TURN-HELIX DOMAIN PROTEIN"/>
    <property type="match status" value="1"/>
</dbReference>
<evidence type="ECO:0000256" key="1">
    <source>
        <dbReference type="ARBA" id="ARBA00023125"/>
    </source>
</evidence>
<name>A0A940SX69_9ENTE</name>
<dbReference type="InterPro" id="IPR010982">
    <property type="entry name" value="Lambda_DNA-bd_dom_sf"/>
</dbReference>
<comment type="caution">
    <text evidence="4">The sequence shown here is derived from an EMBL/GenBank/DDBJ whole genome shotgun (WGS) entry which is preliminary data.</text>
</comment>
<dbReference type="RefSeq" id="WP_209532056.1">
    <property type="nucleotide sequence ID" value="NZ_JAEEGA010000021.1"/>
</dbReference>
<protein>
    <submittedName>
        <fullName evidence="4">Helix-turn-helix transcriptional regulator</fullName>
    </submittedName>
</protein>
<feature type="transmembrane region" description="Helical" evidence="2">
    <location>
        <begin position="83"/>
        <end position="104"/>
    </location>
</feature>
<dbReference type="CDD" id="cd00093">
    <property type="entry name" value="HTH_XRE"/>
    <property type="match status" value="1"/>
</dbReference>
<dbReference type="SUPFAM" id="SSF47413">
    <property type="entry name" value="lambda repressor-like DNA-binding domains"/>
    <property type="match status" value="1"/>
</dbReference>